<reference evidence="2 3" key="1">
    <citation type="journal article" date="2015" name="Stand. Genomic Sci.">
        <title>Genomic Encyclopedia of Bacterial and Archaeal Type Strains, Phase III: the genomes of soil and plant-associated and newly described type strains.</title>
        <authorList>
            <person name="Whitman W.B."/>
            <person name="Woyke T."/>
            <person name="Klenk H.P."/>
            <person name="Zhou Y."/>
            <person name="Lilburn T.G."/>
            <person name="Beck B.J."/>
            <person name="De Vos P."/>
            <person name="Vandamme P."/>
            <person name="Eisen J.A."/>
            <person name="Garrity G."/>
            <person name="Hugenholtz P."/>
            <person name="Kyrpides N.C."/>
        </authorList>
    </citation>
    <scope>NUCLEOTIDE SEQUENCE [LARGE SCALE GENOMIC DNA]</scope>
    <source>
        <strain evidence="2 3">CGMCC 1.7271</strain>
    </source>
</reference>
<dbReference type="SUPFAM" id="SSF81301">
    <property type="entry name" value="Nucleotidyltransferase"/>
    <property type="match status" value="1"/>
</dbReference>
<dbReference type="OrthoDB" id="798692at2"/>
<dbReference type="InterPro" id="IPR002934">
    <property type="entry name" value="Polymerase_NTP_transf_dom"/>
</dbReference>
<dbReference type="Proteomes" id="UP000316167">
    <property type="component" value="Unassembled WGS sequence"/>
</dbReference>
<keyword evidence="3" id="KW-1185">Reference proteome</keyword>
<gene>
    <name evidence="2" type="ORF">IQ13_2754</name>
</gene>
<proteinExistence type="predicted"/>
<feature type="domain" description="Polymerase nucleotidyl transferase" evidence="1">
    <location>
        <begin position="11"/>
        <end position="95"/>
    </location>
</feature>
<dbReference type="PANTHER" id="PTHR43852:SF2">
    <property type="entry name" value="PROTEIN ADENYLYLTRANSFERASE MNTA"/>
    <property type="match status" value="1"/>
</dbReference>
<dbReference type="AlphaFoldDB" id="A0A562SKG0"/>
<comment type="caution">
    <text evidence="2">The sequence shown here is derived from an EMBL/GenBank/DDBJ whole genome shotgun (WGS) entry which is preliminary data.</text>
</comment>
<dbReference type="Gene3D" id="3.30.460.10">
    <property type="entry name" value="Beta Polymerase, domain 2"/>
    <property type="match status" value="1"/>
</dbReference>
<name>A0A562SKG0_9BACT</name>
<sequence>MTKEQIIQQLKAIKPVLAEKYGLTELALFGSYSRNEAKPESDLDLLLDFKHSSAAALFETYDLLQQTFATVSVQVVTRKAIKPLYFQAIKDELIYA</sequence>
<evidence type="ECO:0000313" key="3">
    <source>
        <dbReference type="Proteomes" id="UP000316167"/>
    </source>
</evidence>
<dbReference type="RefSeq" id="WP_158637396.1">
    <property type="nucleotide sequence ID" value="NZ_VLLE01000004.1"/>
</dbReference>
<dbReference type="PANTHER" id="PTHR43852">
    <property type="entry name" value="NUCLEOTIDYLTRANSFERASE"/>
    <property type="match status" value="1"/>
</dbReference>
<protein>
    <recommendedName>
        <fullName evidence="1">Polymerase nucleotidyl transferase domain-containing protein</fullName>
    </recommendedName>
</protein>
<dbReference type="Pfam" id="PF01909">
    <property type="entry name" value="NTP_transf_2"/>
    <property type="match status" value="1"/>
</dbReference>
<accession>A0A562SKG0</accession>
<dbReference type="GO" id="GO:0016779">
    <property type="term" value="F:nucleotidyltransferase activity"/>
    <property type="evidence" value="ECO:0007669"/>
    <property type="project" value="InterPro"/>
</dbReference>
<dbReference type="EMBL" id="VLLE01000004">
    <property type="protein sequence ID" value="TWI81735.1"/>
    <property type="molecule type" value="Genomic_DNA"/>
</dbReference>
<dbReference type="InterPro" id="IPR052930">
    <property type="entry name" value="TA_antitoxin_MntA"/>
</dbReference>
<evidence type="ECO:0000259" key="1">
    <source>
        <dbReference type="Pfam" id="PF01909"/>
    </source>
</evidence>
<organism evidence="2 3">
    <name type="scientific">Lacibacter cauensis</name>
    <dbReference type="NCBI Taxonomy" id="510947"/>
    <lineage>
        <taxon>Bacteria</taxon>
        <taxon>Pseudomonadati</taxon>
        <taxon>Bacteroidota</taxon>
        <taxon>Chitinophagia</taxon>
        <taxon>Chitinophagales</taxon>
        <taxon>Chitinophagaceae</taxon>
        <taxon>Lacibacter</taxon>
    </lineage>
</organism>
<dbReference type="CDD" id="cd05403">
    <property type="entry name" value="NT_KNTase_like"/>
    <property type="match status" value="1"/>
</dbReference>
<evidence type="ECO:0000313" key="2">
    <source>
        <dbReference type="EMBL" id="TWI81735.1"/>
    </source>
</evidence>
<dbReference type="InterPro" id="IPR043519">
    <property type="entry name" value="NT_sf"/>
</dbReference>